<dbReference type="PANTHER" id="PTHR35337">
    <property type="entry name" value="SLR1478 PROTEIN"/>
    <property type="match status" value="1"/>
</dbReference>
<proteinExistence type="predicted"/>
<name>A0A139SNS4_9GAMM</name>
<feature type="transmembrane region" description="Helical" evidence="1">
    <location>
        <begin position="239"/>
        <end position="258"/>
    </location>
</feature>
<feature type="transmembrane region" description="Helical" evidence="1">
    <location>
        <begin position="213"/>
        <end position="233"/>
    </location>
</feature>
<dbReference type="PANTHER" id="PTHR35337:SF1">
    <property type="entry name" value="SLR1478 PROTEIN"/>
    <property type="match status" value="1"/>
</dbReference>
<accession>A0A139SNS4</accession>
<dbReference type="AlphaFoldDB" id="A0A139SNS4"/>
<dbReference type="Proteomes" id="UP000072660">
    <property type="component" value="Unassembled WGS sequence"/>
</dbReference>
<dbReference type="EMBL" id="LSZO01000188">
    <property type="protein sequence ID" value="KXU36120.1"/>
    <property type="molecule type" value="Genomic_DNA"/>
</dbReference>
<feature type="transmembrane region" description="Helical" evidence="1">
    <location>
        <begin position="270"/>
        <end position="292"/>
    </location>
</feature>
<dbReference type="Pfam" id="PF01944">
    <property type="entry name" value="SpoIIM"/>
    <property type="match status" value="1"/>
</dbReference>
<keyword evidence="3" id="KW-1185">Reference proteome</keyword>
<comment type="caution">
    <text evidence="2">The sequence shown here is derived from an EMBL/GenBank/DDBJ whole genome shotgun (WGS) entry which is preliminary data.</text>
</comment>
<protein>
    <recommendedName>
        <fullName evidence="4">Stage II sporulation protein M</fullName>
    </recommendedName>
</protein>
<keyword evidence="1" id="KW-0472">Membrane</keyword>
<evidence type="ECO:0000256" key="1">
    <source>
        <dbReference type="SAM" id="Phobius"/>
    </source>
</evidence>
<feature type="transmembrane region" description="Helical" evidence="1">
    <location>
        <begin position="183"/>
        <end position="206"/>
    </location>
</feature>
<keyword evidence="1" id="KW-0812">Transmembrane</keyword>
<feature type="transmembrane region" description="Helical" evidence="1">
    <location>
        <begin position="304"/>
        <end position="324"/>
    </location>
</feature>
<reference evidence="2 3" key="1">
    <citation type="submission" date="2016-02" db="EMBL/GenBank/DDBJ databases">
        <authorList>
            <person name="Wen L."/>
            <person name="He K."/>
            <person name="Yang H."/>
        </authorList>
    </citation>
    <scope>NUCLEOTIDE SEQUENCE [LARGE SCALE GENOMIC DNA]</scope>
    <source>
        <strain evidence="2 3">CV58</strain>
    </source>
</reference>
<sequence>MKQSQFESRYQSRWQQFAEQLEVLEGAKKSQKDKKQAVKADEGFISAYRALCQQLALSTERGYSRHLIDQLQQLALRGHQQLYRHKSTLGVQLLRFVLVGFPQRVRQEWRFVLAACLLLFGSMLGMGILTYLFPSLLELLASPEQIAQFEQMYNPADPRFGKVGTREAATNWGMFAHYIENNIGIAFQTFASGVLFCIGSLFYLLFNGIYIGAIAGYLTQIGSGAPFWSFVAAHSSFELTAIAISGAAGLRLGMALLAPGRLLRGEALRLAGRSAVGLIGGATLFLLLAAFIEAYWSPTILPWLWVKYLFGIFLWLLMLAYLCLAGRGMETADAFD</sequence>
<evidence type="ECO:0008006" key="4">
    <source>
        <dbReference type="Google" id="ProtNLM"/>
    </source>
</evidence>
<keyword evidence="1" id="KW-1133">Transmembrane helix</keyword>
<dbReference type="OrthoDB" id="9792847at2"/>
<gene>
    <name evidence="2" type="ORF">AXE65_05560</name>
</gene>
<dbReference type="RefSeq" id="WP_068391991.1">
    <property type="nucleotide sequence ID" value="NZ_LSZO01000188.1"/>
</dbReference>
<organism evidence="2 3">
    <name type="scientific">Ventosimonas gracilis</name>
    <dbReference type="NCBI Taxonomy" id="1680762"/>
    <lineage>
        <taxon>Bacteria</taxon>
        <taxon>Pseudomonadati</taxon>
        <taxon>Pseudomonadota</taxon>
        <taxon>Gammaproteobacteria</taxon>
        <taxon>Pseudomonadales</taxon>
        <taxon>Ventosimonadaceae</taxon>
        <taxon>Ventosimonas</taxon>
    </lineage>
</organism>
<feature type="transmembrane region" description="Helical" evidence="1">
    <location>
        <begin position="111"/>
        <end position="133"/>
    </location>
</feature>
<dbReference type="InterPro" id="IPR002798">
    <property type="entry name" value="SpoIIM-like"/>
</dbReference>
<evidence type="ECO:0000313" key="3">
    <source>
        <dbReference type="Proteomes" id="UP000072660"/>
    </source>
</evidence>
<evidence type="ECO:0000313" key="2">
    <source>
        <dbReference type="EMBL" id="KXU36120.1"/>
    </source>
</evidence>